<evidence type="ECO:0000313" key="2">
    <source>
        <dbReference type="Proteomes" id="UP000479710"/>
    </source>
</evidence>
<sequence length="88" mass="9299">MAKGRLKKPQGALIAADDPAQFDGSTHMVSGGDVVALSDGHNQILMSNEDDGLGQLDDNTHMAIEDEGITQPGGHNQMATEASMYIFN</sequence>
<keyword evidence="2" id="KW-1185">Reference proteome</keyword>
<reference evidence="1 2" key="1">
    <citation type="submission" date="2019-11" db="EMBL/GenBank/DDBJ databases">
        <title>Whole genome sequence of Oryza granulata.</title>
        <authorList>
            <person name="Li W."/>
        </authorList>
    </citation>
    <scope>NUCLEOTIDE SEQUENCE [LARGE SCALE GENOMIC DNA]</scope>
    <source>
        <strain evidence="2">cv. Menghai</strain>
        <tissue evidence="1">Leaf</tissue>
    </source>
</reference>
<proteinExistence type="predicted"/>
<comment type="caution">
    <text evidence="1">The sequence shown here is derived from an EMBL/GenBank/DDBJ whole genome shotgun (WGS) entry which is preliminary data.</text>
</comment>
<evidence type="ECO:0000313" key="1">
    <source>
        <dbReference type="EMBL" id="KAF0933005.1"/>
    </source>
</evidence>
<name>A0A6G1F827_9ORYZ</name>
<organism evidence="1 2">
    <name type="scientific">Oryza meyeriana var. granulata</name>
    <dbReference type="NCBI Taxonomy" id="110450"/>
    <lineage>
        <taxon>Eukaryota</taxon>
        <taxon>Viridiplantae</taxon>
        <taxon>Streptophyta</taxon>
        <taxon>Embryophyta</taxon>
        <taxon>Tracheophyta</taxon>
        <taxon>Spermatophyta</taxon>
        <taxon>Magnoliopsida</taxon>
        <taxon>Liliopsida</taxon>
        <taxon>Poales</taxon>
        <taxon>Poaceae</taxon>
        <taxon>BOP clade</taxon>
        <taxon>Oryzoideae</taxon>
        <taxon>Oryzeae</taxon>
        <taxon>Oryzinae</taxon>
        <taxon>Oryza</taxon>
        <taxon>Oryza meyeriana</taxon>
    </lineage>
</organism>
<gene>
    <name evidence="1" type="ORF">E2562_013764</name>
</gene>
<dbReference type="EMBL" id="SPHZ02000001">
    <property type="protein sequence ID" value="KAF0933005.1"/>
    <property type="molecule type" value="Genomic_DNA"/>
</dbReference>
<dbReference type="Proteomes" id="UP000479710">
    <property type="component" value="Unassembled WGS sequence"/>
</dbReference>
<protein>
    <submittedName>
        <fullName evidence="1">Uncharacterized protein</fullName>
    </submittedName>
</protein>
<accession>A0A6G1F827</accession>
<dbReference type="AlphaFoldDB" id="A0A6G1F827"/>